<dbReference type="AlphaFoldDB" id="F5YBH4"/>
<protein>
    <submittedName>
        <fullName evidence="1">Uncharacterized protein</fullName>
    </submittedName>
</protein>
<dbReference type="Proteomes" id="UP000009222">
    <property type="component" value="Chromosome"/>
</dbReference>
<name>F5YBH4_LEAAZ</name>
<evidence type="ECO:0000313" key="1">
    <source>
        <dbReference type="EMBL" id="AEF80641.1"/>
    </source>
</evidence>
<dbReference type="STRING" id="545695.TREAZ_0611"/>
<sequence length="56" mass="6546">MILLSLIYLISYILAIKVTKKYKKVIFSLDILTYKLYIITIRWIKGGRNHDGKTGD</sequence>
<dbReference type="KEGG" id="taz:TREAZ_0611"/>
<dbReference type="InParanoid" id="F5YBH4"/>
<proteinExistence type="predicted"/>
<reference evidence="1" key="1">
    <citation type="submission" date="2009-12" db="EMBL/GenBank/DDBJ databases">
        <authorList>
            <person name="Tetu S.G."/>
            <person name="Matson E."/>
            <person name="Ren Q."/>
            <person name="Seshadri R."/>
            <person name="Elbourne L."/>
            <person name="Hassan K.A."/>
            <person name="Durkin A."/>
            <person name="Radune D."/>
            <person name="Mohamoud Y."/>
            <person name="Shay R."/>
            <person name="Jin S."/>
            <person name="Zhang X."/>
            <person name="Lucey K."/>
            <person name="Ballor N.R."/>
            <person name="Ottesen E."/>
            <person name="Rosenthal R."/>
            <person name="Allen A."/>
            <person name="Leadbetter J.R."/>
            <person name="Paulsen I.T."/>
        </authorList>
    </citation>
    <scope>NUCLEOTIDE SEQUENCE</scope>
    <source>
        <strain evidence="1">ZAS-9</strain>
    </source>
</reference>
<keyword evidence="2" id="KW-1185">Reference proteome</keyword>
<accession>F5YBH4</accession>
<gene>
    <name evidence="1" type="ordered locus">TREAZ_0611</name>
</gene>
<evidence type="ECO:0000313" key="2">
    <source>
        <dbReference type="Proteomes" id="UP000009222"/>
    </source>
</evidence>
<organism evidence="1 2">
    <name type="scientific">Leadbettera azotonutricia (strain ATCC BAA-888 / DSM 13862 / ZAS-9)</name>
    <name type="common">Treponema azotonutricium</name>
    <dbReference type="NCBI Taxonomy" id="545695"/>
    <lineage>
        <taxon>Bacteria</taxon>
        <taxon>Pseudomonadati</taxon>
        <taxon>Spirochaetota</taxon>
        <taxon>Spirochaetia</taxon>
        <taxon>Spirochaetales</taxon>
        <taxon>Breznakiellaceae</taxon>
        <taxon>Leadbettera</taxon>
    </lineage>
</organism>
<dbReference type="HOGENOM" id="CLU_3012943_0_0_12"/>
<dbReference type="EMBL" id="CP001841">
    <property type="protein sequence ID" value="AEF80641.1"/>
    <property type="molecule type" value="Genomic_DNA"/>
</dbReference>
<reference evidence="1" key="2">
    <citation type="journal article" date="2011" name="ISME J.">
        <title>RNA-seq reveals cooperative metabolic interactions between two termite-gut spirochete species in co-culture.</title>
        <authorList>
            <person name="Rosenthal A.Z."/>
            <person name="Matson E.G."/>
            <person name="Eldar A."/>
            <person name="Leadbetter J.R."/>
        </authorList>
    </citation>
    <scope>NUCLEOTIDE SEQUENCE [LARGE SCALE GENOMIC DNA]</scope>
    <source>
        <strain evidence="1">ZAS-9</strain>
    </source>
</reference>